<feature type="domain" description="ParB-like N-terminal" evidence="2">
    <location>
        <begin position="15"/>
        <end position="98"/>
    </location>
</feature>
<protein>
    <recommendedName>
        <fullName evidence="2">ParB-like N-terminal domain-containing protein</fullName>
    </recommendedName>
</protein>
<keyword evidence="4" id="KW-1185">Reference proteome</keyword>
<evidence type="ECO:0000313" key="4">
    <source>
        <dbReference type="Proteomes" id="UP001422759"/>
    </source>
</evidence>
<dbReference type="SMART" id="SM00470">
    <property type="entry name" value="ParB"/>
    <property type="match status" value="1"/>
</dbReference>
<feature type="region of interest" description="Disordered" evidence="1">
    <location>
        <begin position="198"/>
        <end position="235"/>
    </location>
</feature>
<organism evidence="3 4">
    <name type="scientific">Kitasatospora kazusensis</name>
    <dbReference type="NCBI Taxonomy" id="407974"/>
    <lineage>
        <taxon>Bacteria</taxon>
        <taxon>Bacillati</taxon>
        <taxon>Actinomycetota</taxon>
        <taxon>Actinomycetes</taxon>
        <taxon>Kitasatosporales</taxon>
        <taxon>Streptomycetaceae</taxon>
        <taxon>Kitasatospora</taxon>
    </lineage>
</organism>
<dbReference type="Gene3D" id="3.90.1530.10">
    <property type="entry name" value="Conserved hypothetical protein from pyrococcus furiosus pfu- 392566-001, ParB domain"/>
    <property type="match status" value="1"/>
</dbReference>
<dbReference type="InterPro" id="IPR003115">
    <property type="entry name" value="ParB_N"/>
</dbReference>
<dbReference type="EMBL" id="BAAANT010000029">
    <property type="protein sequence ID" value="GAA2150660.1"/>
    <property type="molecule type" value="Genomic_DNA"/>
</dbReference>
<dbReference type="InterPro" id="IPR036086">
    <property type="entry name" value="ParB/Sulfiredoxin_sf"/>
</dbReference>
<proteinExistence type="predicted"/>
<name>A0ABP5LTZ9_9ACTN</name>
<dbReference type="SUPFAM" id="SSF110849">
    <property type="entry name" value="ParB/Sulfiredoxin"/>
    <property type="match status" value="1"/>
</dbReference>
<gene>
    <name evidence="3" type="ORF">GCM10009760_45270</name>
</gene>
<reference evidence="4" key="1">
    <citation type="journal article" date="2019" name="Int. J. Syst. Evol. Microbiol.">
        <title>The Global Catalogue of Microorganisms (GCM) 10K type strain sequencing project: providing services to taxonomists for standard genome sequencing and annotation.</title>
        <authorList>
            <consortium name="The Broad Institute Genomics Platform"/>
            <consortium name="The Broad Institute Genome Sequencing Center for Infectious Disease"/>
            <person name="Wu L."/>
            <person name="Ma J."/>
        </authorList>
    </citation>
    <scope>NUCLEOTIDE SEQUENCE [LARGE SCALE GENOMIC DNA]</scope>
    <source>
        <strain evidence="4">JCM 14560</strain>
    </source>
</reference>
<comment type="caution">
    <text evidence="3">The sequence shown here is derived from an EMBL/GenBank/DDBJ whole genome shotgun (WGS) entry which is preliminary data.</text>
</comment>
<feature type="compositionally biased region" description="Low complexity" evidence="1">
    <location>
        <begin position="226"/>
        <end position="235"/>
    </location>
</feature>
<evidence type="ECO:0000313" key="3">
    <source>
        <dbReference type="EMBL" id="GAA2150660.1"/>
    </source>
</evidence>
<dbReference type="Proteomes" id="UP001422759">
    <property type="component" value="Unassembled WGS sequence"/>
</dbReference>
<evidence type="ECO:0000256" key="1">
    <source>
        <dbReference type="SAM" id="MobiDB-lite"/>
    </source>
</evidence>
<accession>A0ABP5LTZ9</accession>
<dbReference type="RefSeq" id="WP_344467745.1">
    <property type="nucleotide sequence ID" value="NZ_BAAANT010000029.1"/>
</dbReference>
<sequence length="337" mass="36218">MSAAERPAAVSPVVVTVPLGLLRPGESPRSGRPDPGHVRRLMTARRLPPITVHRPSMRVIDGNHRLHAAAQLGRSEIEVRFFDGTAEEAFVEAVRANVEHGSALSRQERTAAARRIMMTRPDWSDRAVAAAAGLSVKTVAQVRRRASDDIPQLHTRIGLDGRVRPVNGAEGRRRAAEFIRTTPRASLREIAAAAGVSTGTARDVRRRLDRDEDPVPAGLGPPPARRAPAARSAAPRRIAAARPVPPAAEGGPLPTALRGDALLRLRKDPSLRFSEPGRLLLRLLDNRALARGLGEVMASLPPHSRAAVAAAVRECVLVWDVFLRELDSAEYGEAAGA</sequence>
<evidence type="ECO:0000259" key="2">
    <source>
        <dbReference type="SMART" id="SM00470"/>
    </source>
</evidence>